<reference evidence="5 6" key="1">
    <citation type="submission" date="2019-12" db="EMBL/GenBank/DDBJ databases">
        <title>WGS of CPCC 203550 I12A-02606.</title>
        <authorList>
            <person name="Jiang Z."/>
        </authorList>
    </citation>
    <scope>NUCLEOTIDE SEQUENCE [LARGE SCALE GENOMIC DNA]</scope>
    <source>
        <strain evidence="5 6">I12A-02606</strain>
    </source>
</reference>
<accession>A0A6P0GE67</accession>
<comment type="caution">
    <text evidence="5">The sequence shown here is derived from an EMBL/GenBank/DDBJ whole genome shotgun (WGS) entry which is preliminary data.</text>
</comment>
<dbReference type="CDD" id="cd18808">
    <property type="entry name" value="SF1_C_Upf1"/>
    <property type="match status" value="1"/>
</dbReference>
<sequence length="2040" mass="216724">MSTTDTRPHPHDGVRAAVAIAATSTPVLSYALAHNRVPVVSRLAFTNHGEAVRGATVRLGVQDAEGPIGSPVELLVDLDAGATTVLSDVGLVMDPAAMLQIEEQRPGSIEIDVAVDGADVAGTALPVQVLAASQWLATPVPLALEMLAAHVQPNHPAVTALLAEAAALLEERTDDPSVQGYQAGPERVDEIVAAIADAMRARGIRYSEPPASWADIGQKVRTPGDVLDGRVGTCLDTVVVLAAALEAAGVRPLLFVAEGHAFLGYWREERSAESAATTDVAPLVNLVDLGLVRLVETTLLTSRAGEEPDAERLHRAAYDAWLPGALERVVGVTDVHRARRDGILPLPARTRGPDGSVQVVEYRPADHDPAARPAGRHAAPVPGSRPGVPPRVQQWKNSLLDLSLRNRLINYTEGAGLPLVVPDAYLASLADQLTGDVAVTLLPSDRLAAVHVERGLRSARELPVGLLGETLVDSRSVHADVTEGGYLPRLRGLAHRARTVREETGANNLYVAIGSLAWELDGRPLRSPLVLLPVVLSPAGRTGAYRLTADDAASVSPNWCLLEKLRQVHGLTVPGLMTTGTDGEGTDVDTALTVVRQALADAGLPFRVEATADLAVLQFAKYRLWRDLDEHWAELTAGPLVHHLVHAPTESFADPVPAAAADVDLDELAARCPVPADASQLRAVAEGVAGRTFVLEGPPGTGKSQTITNLLTRAVADGKRVLFVAEKRAALDVVARRLEAVGMGPFALDLHDRGARAAEVRARVRAALDHAVAVDEQGLAAAGDDLRAARRTLARYTDRLHAPNAAGLSYYSARTAQLALGDDVPQLPVPQPFAAAAPAATMAAVRRALALLPDVADLVRPSPRHPWAFVDTSRVDLPAAQRVTAEVDAAMRALPAEEHLARALREVRTPGDLDDLAHLLSGPAVGLDVLDEVPTERWTTATTTVLGEVAAFASTVHPGLELATPEALALPLADLYVAAQTAQAARWWARRQGLRAVRAQLAPVLRPGVTVKLRDVPELTASLWRLQTAAAALAARASVIPGLAVPEGWNPLLDPTLLDGQVAWLRRAGTVVDSARDFAVALRRYVVAGPGPDAGAAAAVARLRDGLDELLHVCRSTPAALAAWCGGDGVVLRWALTRPERGVEHGGLISLRRWAEFLDTLEPLRAAGLTEARAALVSGRLPAEDAPRAFEHGLAAASSAERRAATGLDGFDEAAHGRAITRFTAASRAVRRHLTAALPASVLAGRRLEDADGRLGALQRELGRSRKGMSVRALLAQYGDLVTAVMPCVLVSPDSVARFFPAEAGQFDLVVFDEASQIRVADAVGALGRARAAVVVGDSEQMPPTSFAEPATAVDDELAELLGTAVEDEESILSECVQARVPRHWLSWHYRSQDESLIAFSNAHYYENRLSSFPAPTHGRPSGDVDGRGISLVRVQGTFHRSGAGRLLRTNPLEAKSVVAEVRRRFDAFPDAVPSIGVVTFNAQQRAYIESLLRDAGDERLAEALDRTDGEGLFVKNLENVQGDERDVVLFSTGFSADDRGVLPLNFGPLNRVGGERRLNVAITRARRQVVVFSSFDPSALRAEQTSSLGIKHLRAYLDLAALGTDALPREARRSTVPDRHREEIAAALRSRGLAVRTDVGLSGFRVDLSVARADDPGTPVMAVLLDGPGWARRRTVGDRDGLPVEVLSGMLGWPVVERVWLPSWLRDRDAVLDRLTAAVAAVTAPVVAPPAPAPAVVDTAPAVVAELPVTELPVTELPVTELPVTELPVAVELVEDTVEEPAPRALPTLRSMVSAAVTALPVPRHQPVDAPVVTTPVTPVPLTVVPDLAEDLAEDPAGDPAEEPAGEPVPVRRAAAGLEGELRFRPWAPKPAGDRKVLDALADPRNARLVKRVLTAGLKAEGPVHRDRLVRLAAGAFGLTRVTEARRDALLALLPDGAVVGEVVWPETLDRETWTAFRRQAASTVRPLEQVPVPEVGNAMAALCRAGGPLTQDEVFLRTAEVFGYRRRTPSLAPLLAEALARATAAGRVTIGDDGRLTA</sequence>
<dbReference type="InterPro" id="IPR041677">
    <property type="entry name" value="DNA2/NAM7_AAA_11"/>
</dbReference>
<dbReference type="EMBL" id="JAAGWE010000011">
    <property type="protein sequence ID" value="NEM05509.1"/>
    <property type="molecule type" value="Genomic_DNA"/>
</dbReference>
<evidence type="ECO:0000256" key="1">
    <source>
        <dbReference type="SAM" id="MobiDB-lite"/>
    </source>
</evidence>
<organism evidence="5 6">
    <name type="scientific">Geodermatophilus normandii</name>
    <dbReference type="NCBI Taxonomy" id="1137989"/>
    <lineage>
        <taxon>Bacteria</taxon>
        <taxon>Bacillati</taxon>
        <taxon>Actinomycetota</taxon>
        <taxon>Actinomycetes</taxon>
        <taxon>Geodermatophilales</taxon>
        <taxon>Geodermatophilaceae</taxon>
        <taxon>Geodermatophilus</taxon>
    </lineage>
</organism>
<dbReference type="InterPro" id="IPR047187">
    <property type="entry name" value="SF1_C_Upf1"/>
</dbReference>
<dbReference type="InterPro" id="IPR025103">
    <property type="entry name" value="DUF4011"/>
</dbReference>
<feature type="region of interest" description="Disordered" evidence="1">
    <location>
        <begin position="367"/>
        <end position="390"/>
    </location>
</feature>
<feature type="domain" description="Restriction endonuclease type II-like" evidence="4">
    <location>
        <begin position="1623"/>
        <end position="1719"/>
    </location>
</feature>
<dbReference type="SUPFAM" id="SSF52540">
    <property type="entry name" value="P-loop containing nucleoside triphosphate hydrolases"/>
    <property type="match status" value="1"/>
</dbReference>
<evidence type="ECO:0000259" key="4">
    <source>
        <dbReference type="Pfam" id="PF18741"/>
    </source>
</evidence>
<dbReference type="Pfam" id="PF18741">
    <property type="entry name" value="MTES_1575"/>
    <property type="match status" value="1"/>
</dbReference>
<dbReference type="Gene3D" id="3.40.50.300">
    <property type="entry name" value="P-loop containing nucleotide triphosphate hydrolases"/>
    <property type="match status" value="3"/>
</dbReference>
<dbReference type="InterPro" id="IPR045055">
    <property type="entry name" value="DNA2/NAM7-like"/>
</dbReference>
<evidence type="ECO:0000313" key="5">
    <source>
        <dbReference type="EMBL" id="NEM05509.1"/>
    </source>
</evidence>
<dbReference type="InterPro" id="IPR049468">
    <property type="entry name" value="Restrct_endonuc-II-like_dom"/>
</dbReference>
<feature type="domain" description="DNA2/NAM7 helicase helicase" evidence="2">
    <location>
        <begin position="677"/>
        <end position="740"/>
    </location>
</feature>
<dbReference type="InterPro" id="IPR041679">
    <property type="entry name" value="DNA2/NAM7-like_C"/>
</dbReference>
<dbReference type="Pfam" id="PF13086">
    <property type="entry name" value="AAA_11"/>
    <property type="match status" value="1"/>
</dbReference>
<feature type="compositionally biased region" description="Low complexity" evidence="1">
    <location>
        <begin position="371"/>
        <end position="390"/>
    </location>
</feature>
<dbReference type="RefSeq" id="WP_163475699.1">
    <property type="nucleotide sequence ID" value="NZ_JAAGWE010000011.1"/>
</dbReference>
<dbReference type="Proteomes" id="UP000471126">
    <property type="component" value="Unassembled WGS sequence"/>
</dbReference>
<protein>
    <submittedName>
        <fullName evidence="5">DUF4011 domain-containing protein</fullName>
    </submittedName>
</protein>
<gene>
    <name evidence="5" type="ORF">GCU54_05670</name>
</gene>
<evidence type="ECO:0000313" key="6">
    <source>
        <dbReference type="Proteomes" id="UP000471126"/>
    </source>
</evidence>
<dbReference type="Pfam" id="PF13087">
    <property type="entry name" value="AAA_12"/>
    <property type="match status" value="1"/>
</dbReference>
<dbReference type="PANTHER" id="PTHR10887">
    <property type="entry name" value="DNA2/NAM7 HELICASE FAMILY"/>
    <property type="match status" value="1"/>
</dbReference>
<evidence type="ECO:0000259" key="2">
    <source>
        <dbReference type="Pfam" id="PF13086"/>
    </source>
</evidence>
<dbReference type="InterPro" id="IPR027417">
    <property type="entry name" value="P-loop_NTPase"/>
</dbReference>
<feature type="domain" description="DNA2/NAM7 helicase-like C-terminal" evidence="3">
    <location>
        <begin position="1370"/>
        <end position="1574"/>
    </location>
</feature>
<evidence type="ECO:0000259" key="3">
    <source>
        <dbReference type="Pfam" id="PF13087"/>
    </source>
</evidence>
<dbReference type="GO" id="GO:0004386">
    <property type="term" value="F:helicase activity"/>
    <property type="evidence" value="ECO:0007669"/>
    <property type="project" value="InterPro"/>
</dbReference>
<name>A0A6P0GE67_9ACTN</name>
<dbReference type="Pfam" id="PF13195">
    <property type="entry name" value="DUF4011"/>
    <property type="match status" value="1"/>
</dbReference>
<proteinExistence type="predicted"/>